<protein>
    <submittedName>
        <fullName evidence="1">Uncharacterized protein</fullName>
    </submittedName>
</protein>
<organism evidence="1 2">
    <name type="scientific">Helicobacter pylori UM038</name>
    <dbReference type="NCBI Taxonomy" id="1352343"/>
    <lineage>
        <taxon>Bacteria</taxon>
        <taxon>Pseudomonadati</taxon>
        <taxon>Campylobacterota</taxon>
        <taxon>Epsilonproteobacteria</taxon>
        <taxon>Campylobacterales</taxon>
        <taxon>Helicobacteraceae</taxon>
        <taxon>Helicobacter</taxon>
    </lineage>
</organism>
<dbReference type="AlphaFoldDB" id="A0AAV3JR23"/>
<dbReference type="Proteomes" id="UP000015451">
    <property type="component" value="Unassembled WGS sequence"/>
</dbReference>
<sequence>MLACMPTSKEATATLNANARKTLEERLKS</sequence>
<comment type="caution">
    <text evidence="1">The sequence shown here is derived from an EMBL/GenBank/DDBJ whole genome shotgun (WGS) entry which is preliminary data.</text>
</comment>
<gene>
    <name evidence="1" type="ORF">N199_07650</name>
</gene>
<evidence type="ECO:0000313" key="1">
    <source>
        <dbReference type="EMBL" id="EPZ68904.1"/>
    </source>
</evidence>
<proteinExistence type="predicted"/>
<reference evidence="1 2" key="1">
    <citation type="journal article" date="2013" name="Genome Announc.">
        <title>Multiple genome sequences of Helicobacter pylori strains of diverse disease and antibiotic resistance backgrounds from Malaysia.</title>
        <authorList>
            <person name="Rehvathy V."/>
            <person name="Tan M.H."/>
            <person name="Gunaletchumy S.P."/>
            <person name="Teh X."/>
            <person name="Wang S."/>
            <person name="Baybayan P."/>
            <person name="Singh S."/>
            <person name="Ashby M."/>
            <person name="Kaakoush N.O."/>
            <person name="Mitchell H.M."/>
            <person name="Croft L.J."/>
            <person name="Goh K.L."/>
            <person name="Loke M.F."/>
            <person name="Vadivelu J."/>
        </authorList>
    </citation>
    <scope>NUCLEOTIDE SEQUENCE [LARGE SCALE GENOMIC DNA]</scope>
    <source>
        <strain evidence="1 2">UM038</strain>
    </source>
</reference>
<evidence type="ECO:0000313" key="2">
    <source>
        <dbReference type="Proteomes" id="UP000015451"/>
    </source>
</evidence>
<accession>A0AAV3JR23</accession>
<name>A0AAV3JR23_HELPX</name>
<dbReference type="EMBL" id="AUSL01000021">
    <property type="protein sequence ID" value="EPZ68904.1"/>
    <property type="molecule type" value="Genomic_DNA"/>
</dbReference>